<dbReference type="PANTHER" id="PTHR11164">
    <property type="entry name" value="GLUTAMATE CYSTEINE LIGASE"/>
    <property type="match status" value="1"/>
</dbReference>
<comment type="catalytic activity">
    <reaction evidence="10">
        <text>L-cysteine + L-glutamate + ATP = gamma-L-glutamyl-L-cysteine + ADP + phosphate + H(+)</text>
        <dbReference type="Rhea" id="RHEA:13285"/>
        <dbReference type="ChEBI" id="CHEBI:15378"/>
        <dbReference type="ChEBI" id="CHEBI:29985"/>
        <dbReference type="ChEBI" id="CHEBI:30616"/>
        <dbReference type="ChEBI" id="CHEBI:35235"/>
        <dbReference type="ChEBI" id="CHEBI:43474"/>
        <dbReference type="ChEBI" id="CHEBI:58173"/>
        <dbReference type="ChEBI" id="CHEBI:456216"/>
        <dbReference type="EC" id="6.3.2.2"/>
    </reaction>
</comment>
<proteinExistence type="inferred from homology"/>
<accession>A0ABM1TAW2</accession>
<dbReference type="InterPro" id="IPR014746">
    <property type="entry name" value="Gln_synth/guanido_kin_cat_dom"/>
</dbReference>
<evidence type="ECO:0000256" key="1">
    <source>
        <dbReference type="ARBA" id="ARBA00005006"/>
    </source>
</evidence>
<reference evidence="12" key="1">
    <citation type="submission" date="2025-08" db="UniProtKB">
        <authorList>
            <consortium name="RefSeq"/>
        </authorList>
    </citation>
    <scope>IDENTIFICATION</scope>
    <source>
        <tissue evidence="12">Muscle</tissue>
    </source>
</reference>
<evidence type="ECO:0000313" key="11">
    <source>
        <dbReference type="Proteomes" id="UP000694941"/>
    </source>
</evidence>
<keyword evidence="4 10" id="KW-0436">Ligase</keyword>
<protein>
    <recommendedName>
        <fullName evidence="3 10">Glutamate--cysteine ligase</fullName>
        <ecNumber evidence="3 10">6.3.2.2</ecNumber>
    </recommendedName>
    <alternativeName>
        <fullName evidence="9 10">Gamma-ECS</fullName>
    </alternativeName>
    <alternativeName>
        <fullName evidence="8 10">Gamma-glutamylcysteine synthetase</fullName>
    </alternativeName>
</protein>
<dbReference type="Proteomes" id="UP000694941">
    <property type="component" value="Unplaced"/>
</dbReference>
<evidence type="ECO:0000313" key="12">
    <source>
        <dbReference type="RefSeq" id="XP_022253018.1"/>
    </source>
</evidence>
<evidence type="ECO:0000256" key="7">
    <source>
        <dbReference type="ARBA" id="ARBA00022840"/>
    </source>
</evidence>
<dbReference type="GeneID" id="106468909"/>
<keyword evidence="6 10" id="KW-0547">Nucleotide-binding</keyword>
<dbReference type="EC" id="6.3.2.2" evidence="3 10"/>
<evidence type="ECO:0000256" key="10">
    <source>
        <dbReference type="RuleBase" id="RU367135"/>
    </source>
</evidence>
<gene>
    <name evidence="12" type="primary">LOC106468909</name>
</gene>
<evidence type="ECO:0000256" key="5">
    <source>
        <dbReference type="ARBA" id="ARBA00022684"/>
    </source>
</evidence>
<dbReference type="SUPFAM" id="SSF55931">
    <property type="entry name" value="Glutamine synthetase/guanido kinase"/>
    <property type="match status" value="1"/>
</dbReference>
<evidence type="ECO:0000256" key="6">
    <source>
        <dbReference type="ARBA" id="ARBA00022741"/>
    </source>
</evidence>
<dbReference type="Pfam" id="PF03074">
    <property type="entry name" value="GCS"/>
    <property type="match status" value="1"/>
</dbReference>
<name>A0ABM1TAW2_LIMPO</name>
<evidence type="ECO:0000256" key="3">
    <source>
        <dbReference type="ARBA" id="ARBA00012220"/>
    </source>
</evidence>
<dbReference type="RefSeq" id="XP_022253018.1">
    <property type="nucleotide sequence ID" value="XM_022397310.1"/>
</dbReference>
<dbReference type="PANTHER" id="PTHR11164:SF0">
    <property type="entry name" value="GLUTAMATE--CYSTEINE LIGASE CATALYTIC SUBUNIT"/>
    <property type="match status" value="1"/>
</dbReference>
<evidence type="ECO:0000256" key="8">
    <source>
        <dbReference type="ARBA" id="ARBA00030585"/>
    </source>
</evidence>
<comment type="similarity">
    <text evidence="2 10">Belongs to the glutamate--cysteine ligase type 3 family.</text>
</comment>
<dbReference type="InterPro" id="IPR004308">
    <property type="entry name" value="GCS"/>
</dbReference>
<keyword evidence="7 10" id="KW-0067">ATP-binding</keyword>
<keyword evidence="11" id="KW-1185">Reference proteome</keyword>
<organism evidence="11 12">
    <name type="scientific">Limulus polyphemus</name>
    <name type="common">Atlantic horseshoe crab</name>
    <dbReference type="NCBI Taxonomy" id="6850"/>
    <lineage>
        <taxon>Eukaryota</taxon>
        <taxon>Metazoa</taxon>
        <taxon>Ecdysozoa</taxon>
        <taxon>Arthropoda</taxon>
        <taxon>Chelicerata</taxon>
        <taxon>Merostomata</taxon>
        <taxon>Xiphosura</taxon>
        <taxon>Limulidae</taxon>
        <taxon>Limulus</taxon>
    </lineage>
</organism>
<evidence type="ECO:0000256" key="2">
    <source>
        <dbReference type="ARBA" id="ARBA00008100"/>
    </source>
</evidence>
<keyword evidence="5 10" id="KW-0317">Glutathione biosynthesis</keyword>
<comment type="pathway">
    <text evidence="1 10">Sulfur metabolism; glutathione biosynthesis; glutathione from L-cysteine and L-glutamate: step 1/2.</text>
</comment>
<evidence type="ECO:0000256" key="9">
    <source>
        <dbReference type="ARBA" id="ARBA00032122"/>
    </source>
</evidence>
<dbReference type="Gene3D" id="3.30.590.50">
    <property type="match status" value="1"/>
</dbReference>
<evidence type="ECO:0000256" key="4">
    <source>
        <dbReference type="ARBA" id="ARBA00022598"/>
    </source>
</evidence>
<sequence length="435" mass="49804">MRLLDEARAFTWPEVLQHVGEVRNIASSQFIYHYEQHKQREGDPFKWGDEIEAHLVKFDHDKKVARLSLRALQVLKCMEEKYKSESAGEWSEEAAESMVESSPRGPFDDVLKSCLLVEENMQARRKEVLGVLNSNETCLTISAFPRFGQKDFTEPVFKPTPETGILKSLFVPDEVMCAENPLYRSMTANGEERRGQRAFINVPIFQDTNTPKPFLENLRELGDDGQSEEAALPDHVYADNSMFGLSFCALQVTVQAPSLQDAKFLYDQLAVLSPIMMALTAAVPILRGYLTDRDCRFQTLSDAVDARTKMEREKPEELDYAIIPCSRWEPVSFYLTSDDSKLNDVPVVYDQNYFDKLEKSGVDPQMARLVARSFVRDPMFICPNQLEEDETGNFNLIIMLLSTTFPTVRLKVPDVKGSAFWRTEFRPMEVFFNAY</sequence>